<dbReference type="NCBIfam" id="TIGR01587">
    <property type="entry name" value="cas3_core"/>
    <property type="match status" value="1"/>
</dbReference>
<gene>
    <name evidence="12" type="ORF">SAMN06265182_1920</name>
</gene>
<dbReference type="GO" id="GO:0046872">
    <property type="term" value="F:metal ion binding"/>
    <property type="evidence" value="ECO:0007669"/>
    <property type="project" value="UniProtKB-KW"/>
</dbReference>
<feature type="domain" description="HD Cas3-type" evidence="11">
    <location>
        <begin position="9"/>
        <end position="215"/>
    </location>
</feature>
<dbReference type="EMBL" id="OBEI01000011">
    <property type="protein sequence ID" value="SNZ10678.1"/>
    <property type="molecule type" value="Genomic_DNA"/>
</dbReference>
<keyword evidence="5" id="KW-0547">Nucleotide-binding</keyword>
<evidence type="ECO:0000313" key="13">
    <source>
        <dbReference type="Proteomes" id="UP000219036"/>
    </source>
</evidence>
<dbReference type="GO" id="GO:0003724">
    <property type="term" value="F:RNA helicase activity"/>
    <property type="evidence" value="ECO:0007669"/>
    <property type="project" value="TreeGrafter"/>
</dbReference>
<dbReference type="SMART" id="SM00487">
    <property type="entry name" value="DEXDc"/>
    <property type="match status" value="1"/>
</dbReference>
<dbReference type="InterPro" id="IPR014001">
    <property type="entry name" value="Helicase_ATP-bd"/>
</dbReference>
<dbReference type="SUPFAM" id="SSF52540">
    <property type="entry name" value="P-loop containing nucleoside triphosphate hydrolases"/>
    <property type="match status" value="1"/>
</dbReference>
<keyword evidence="13" id="KW-1185">Reference proteome</keyword>
<protein>
    <submittedName>
        <fullName evidence="12">CRISPR-associated helicase, Cas3 family</fullName>
    </submittedName>
</protein>
<dbReference type="GO" id="GO:0004518">
    <property type="term" value="F:nuclease activity"/>
    <property type="evidence" value="ECO:0007669"/>
    <property type="project" value="UniProtKB-KW"/>
</dbReference>
<dbReference type="InterPro" id="IPR006474">
    <property type="entry name" value="Helicase_Cas3_CRISPR-ass_core"/>
</dbReference>
<dbReference type="PANTHER" id="PTHR47963">
    <property type="entry name" value="DEAD-BOX ATP-DEPENDENT RNA HELICASE 47, MITOCHONDRIAL"/>
    <property type="match status" value="1"/>
</dbReference>
<comment type="similarity">
    <text evidence="2">In the central section; belongs to the CRISPR-associated helicase Cas3 family.</text>
</comment>
<dbReference type="NCBIfam" id="TIGR01596">
    <property type="entry name" value="cas3_HD"/>
    <property type="match status" value="1"/>
</dbReference>
<evidence type="ECO:0000256" key="6">
    <source>
        <dbReference type="ARBA" id="ARBA00022801"/>
    </source>
</evidence>
<dbReference type="Gene3D" id="1.10.3210.30">
    <property type="match status" value="1"/>
</dbReference>
<dbReference type="GO" id="GO:0005524">
    <property type="term" value="F:ATP binding"/>
    <property type="evidence" value="ECO:0007669"/>
    <property type="project" value="UniProtKB-KW"/>
</dbReference>
<dbReference type="InterPro" id="IPR001650">
    <property type="entry name" value="Helicase_C-like"/>
</dbReference>
<evidence type="ECO:0000256" key="4">
    <source>
        <dbReference type="ARBA" id="ARBA00022723"/>
    </source>
</evidence>
<dbReference type="PANTHER" id="PTHR47963:SF9">
    <property type="entry name" value="CRISPR-ASSOCIATED ENDONUCLEASE_HELICASE CAS3"/>
    <property type="match status" value="1"/>
</dbReference>
<dbReference type="Pfam" id="PF22590">
    <property type="entry name" value="Cas3-like_C_2"/>
    <property type="match status" value="1"/>
</dbReference>
<evidence type="ECO:0000313" key="12">
    <source>
        <dbReference type="EMBL" id="SNZ10678.1"/>
    </source>
</evidence>
<dbReference type="GO" id="GO:0003723">
    <property type="term" value="F:RNA binding"/>
    <property type="evidence" value="ECO:0007669"/>
    <property type="project" value="TreeGrafter"/>
</dbReference>
<dbReference type="Gene3D" id="3.40.50.300">
    <property type="entry name" value="P-loop containing nucleotide triphosphate hydrolases"/>
    <property type="match status" value="2"/>
</dbReference>
<sequence length="779" mass="91886">MKFINSNILSHPDRLLEDHVSQVVELANDFYSNLPINDEILRDILTIIAFSHDIGKSTQFFQEYIRGDKNLKNKKETNHAHLGAVIGLYLTDKYLKSKNIDNPFLLSLAYILPKRHHSNLRDFLEDLSIDEQDIDILQKQIKSIDKEEFKIFLKNVKLQDKNIINFSFEEIDLDQIKQNLRKIKRFTRKLKNQKSLEYYINTVLLFSLLLDADKSDVGIKTDKNILFKEIQINPKIVDNFVKNLSTTKTHIINLREKAYKEVSDKKIDINKKIYTLTLPTGLGKTLISFKIALKIAQKVKKEKNKDLKIIYSLPFLSIIEQNYNVFEKVLENSNIKLDSSVILKHHHLTGFKYKEKEDEFDYDTSRILIEGWNSKIITTTFIQFFYSLIGNKNKMLRKFHKFANSVVILDEIQSIPHRYWLLLRKILTEMAERFNFYIIFSTATQPLILEKENYTELINHKPYFEKINRYTINIDKNPKTIKDFSNSLKINQEKSHLFIMNTVSAAKELYQQLKKEYENEKIIFLSTHIIPKQRLERIQKLKLSEGKIAVSTQLVEAGVDIDFDIVYRDFAPFDSLNQSAGRCNREGKKEKGEFFVIKLKDENGREFSSYIYDPVLLSITDEILQNPRYEEKDVFNLINEYYQKLSSRKSDKESLDLLDMLYSLKFSGEKEKGKISSIQDFVLIKEDIYKEDVFIEIDEEAKEVWKEFSNIWKLPDIFERKKAFDSIKADFYKFVVSVPIKGNPPPIENNFNYVPYENLDNYYDLETGFKVKGDLYFEF</sequence>
<dbReference type="PROSITE" id="PS51643">
    <property type="entry name" value="HD_CAS3"/>
    <property type="match status" value="1"/>
</dbReference>
<accession>A0A285NN80</accession>
<keyword evidence="9" id="KW-0051">Antiviral defense</keyword>
<dbReference type="CDD" id="cd09641">
    <property type="entry name" value="Cas3''_I"/>
    <property type="match status" value="1"/>
</dbReference>
<comment type="similarity">
    <text evidence="1">In the N-terminal section; belongs to the CRISPR-associated nuclease Cas3-HD family.</text>
</comment>
<dbReference type="InterPro" id="IPR027417">
    <property type="entry name" value="P-loop_NTPase"/>
</dbReference>
<evidence type="ECO:0000256" key="7">
    <source>
        <dbReference type="ARBA" id="ARBA00022806"/>
    </source>
</evidence>
<name>A0A285NN80_9AQUI</name>
<dbReference type="InterPro" id="IPR038257">
    <property type="entry name" value="CRISPR-assoc_Cas3_HD_sf"/>
</dbReference>
<evidence type="ECO:0000256" key="1">
    <source>
        <dbReference type="ARBA" id="ARBA00006847"/>
    </source>
</evidence>
<dbReference type="AlphaFoldDB" id="A0A285NN80"/>
<evidence type="ECO:0000256" key="2">
    <source>
        <dbReference type="ARBA" id="ARBA00009046"/>
    </source>
</evidence>
<dbReference type="Proteomes" id="UP000219036">
    <property type="component" value="Unassembled WGS sequence"/>
</dbReference>
<organism evidence="12 13">
    <name type="scientific">Persephonella hydrogeniphila</name>
    <dbReference type="NCBI Taxonomy" id="198703"/>
    <lineage>
        <taxon>Bacteria</taxon>
        <taxon>Pseudomonadati</taxon>
        <taxon>Aquificota</taxon>
        <taxon>Aquificia</taxon>
        <taxon>Aquificales</taxon>
        <taxon>Hydrogenothermaceae</taxon>
        <taxon>Persephonella</taxon>
    </lineage>
</organism>
<evidence type="ECO:0000259" key="11">
    <source>
        <dbReference type="PROSITE" id="PS51643"/>
    </source>
</evidence>
<dbReference type="PROSITE" id="PS51192">
    <property type="entry name" value="HELICASE_ATP_BIND_1"/>
    <property type="match status" value="1"/>
</dbReference>
<dbReference type="InterPro" id="IPR054712">
    <property type="entry name" value="Cas3-like_dom"/>
</dbReference>
<evidence type="ECO:0000256" key="8">
    <source>
        <dbReference type="ARBA" id="ARBA00022840"/>
    </source>
</evidence>
<keyword evidence="3" id="KW-0540">Nuclease</keyword>
<dbReference type="GO" id="GO:0051607">
    <property type="term" value="P:defense response to virus"/>
    <property type="evidence" value="ECO:0007669"/>
    <property type="project" value="UniProtKB-KW"/>
</dbReference>
<dbReference type="SMART" id="SM00490">
    <property type="entry name" value="HELICc"/>
    <property type="match status" value="1"/>
</dbReference>
<proteinExistence type="inferred from homology"/>
<dbReference type="InterPro" id="IPR006483">
    <property type="entry name" value="CRISPR-assoc_Cas3_HD"/>
</dbReference>
<dbReference type="InterPro" id="IPR011545">
    <property type="entry name" value="DEAD/DEAH_box_helicase_dom"/>
</dbReference>
<dbReference type="GO" id="GO:0016787">
    <property type="term" value="F:hydrolase activity"/>
    <property type="evidence" value="ECO:0007669"/>
    <property type="project" value="UniProtKB-KW"/>
</dbReference>
<keyword evidence="6" id="KW-0378">Hydrolase</keyword>
<dbReference type="OrthoDB" id="9810236at2"/>
<evidence type="ECO:0000256" key="5">
    <source>
        <dbReference type="ARBA" id="ARBA00022741"/>
    </source>
</evidence>
<dbReference type="InterPro" id="IPR050547">
    <property type="entry name" value="DEAD_box_RNA_helicases"/>
</dbReference>
<evidence type="ECO:0000256" key="3">
    <source>
        <dbReference type="ARBA" id="ARBA00022722"/>
    </source>
</evidence>
<evidence type="ECO:0000256" key="9">
    <source>
        <dbReference type="ARBA" id="ARBA00023118"/>
    </source>
</evidence>
<keyword evidence="4" id="KW-0479">Metal-binding</keyword>
<keyword evidence="7" id="KW-0347">Helicase</keyword>
<feature type="domain" description="Helicase ATP-binding" evidence="10">
    <location>
        <begin position="265"/>
        <end position="463"/>
    </location>
</feature>
<dbReference type="Pfam" id="PF00270">
    <property type="entry name" value="DEAD"/>
    <property type="match status" value="1"/>
</dbReference>
<keyword evidence="8" id="KW-0067">ATP-binding</keyword>
<evidence type="ECO:0000259" key="10">
    <source>
        <dbReference type="PROSITE" id="PS51192"/>
    </source>
</evidence>
<reference evidence="13" key="1">
    <citation type="submission" date="2017-09" db="EMBL/GenBank/DDBJ databases">
        <authorList>
            <person name="Varghese N."/>
            <person name="Submissions S."/>
        </authorList>
    </citation>
    <scope>NUCLEOTIDE SEQUENCE [LARGE SCALE GENOMIC DNA]</scope>
    <source>
        <strain evidence="13">DSM 15103</strain>
    </source>
</reference>
<dbReference type="CDD" id="cd17930">
    <property type="entry name" value="DEXHc_cas3"/>
    <property type="match status" value="1"/>
</dbReference>